<feature type="domain" description="NodB homology" evidence="1">
    <location>
        <begin position="2"/>
        <end position="261"/>
    </location>
</feature>
<dbReference type="InterPro" id="IPR002509">
    <property type="entry name" value="NODB_dom"/>
</dbReference>
<organism evidence="2 3">
    <name type="scientific">Geothrix edaphica</name>
    <dbReference type="NCBI Taxonomy" id="2927976"/>
    <lineage>
        <taxon>Bacteria</taxon>
        <taxon>Pseudomonadati</taxon>
        <taxon>Acidobacteriota</taxon>
        <taxon>Holophagae</taxon>
        <taxon>Holophagales</taxon>
        <taxon>Holophagaceae</taxon>
        <taxon>Geothrix</taxon>
    </lineage>
</organism>
<proteinExistence type="predicted"/>
<evidence type="ECO:0000313" key="3">
    <source>
        <dbReference type="Proteomes" id="UP001165044"/>
    </source>
</evidence>
<dbReference type="Proteomes" id="UP001165044">
    <property type="component" value="Unassembled WGS sequence"/>
</dbReference>
<dbReference type="Gene3D" id="3.20.20.370">
    <property type="entry name" value="Glycoside hydrolase/deacetylase"/>
    <property type="match status" value="1"/>
</dbReference>
<name>A0ABQ5PVC5_9BACT</name>
<protein>
    <submittedName>
        <fullName evidence="2">Polysaccharide deacetylase</fullName>
    </submittedName>
</protein>
<reference evidence="2" key="1">
    <citation type="journal article" date="2023" name="Antonie Van Leeuwenhoek">
        <title>Mesoterricola silvestris gen. nov., sp. nov., Mesoterricola sediminis sp. nov., Geothrix oryzae sp. nov., Geothrix edaphica sp. nov., Geothrix rubra sp. nov., and Geothrix limicola sp. nov., six novel members of Acidobacteriota isolated from soils.</title>
        <authorList>
            <person name="Itoh H."/>
            <person name="Sugisawa Y."/>
            <person name="Mise K."/>
            <person name="Xu Z."/>
            <person name="Kuniyasu M."/>
            <person name="Ushijima N."/>
            <person name="Kawano K."/>
            <person name="Kobayashi E."/>
            <person name="Shiratori Y."/>
            <person name="Masuda Y."/>
            <person name="Senoo K."/>
        </authorList>
    </citation>
    <scope>NUCLEOTIDE SEQUENCE</scope>
    <source>
        <strain evidence="2">Red802</strain>
    </source>
</reference>
<dbReference type="Pfam" id="PF01522">
    <property type="entry name" value="Polysacc_deac_1"/>
    <property type="match status" value="1"/>
</dbReference>
<evidence type="ECO:0000259" key="1">
    <source>
        <dbReference type="PROSITE" id="PS51677"/>
    </source>
</evidence>
<dbReference type="EMBL" id="BSDC01000001">
    <property type="protein sequence ID" value="GLH66253.1"/>
    <property type="molecule type" value="Genomic_DNA"/>
</dbReference>
<accession>A0ABQ5PVC5</accession>
<dbReference type="SUPFAM" id="SSF88713">
    <property type="entry name" value="Glycoside hydrolase/deacetylase"/>
    <property type="match status" value="1"/>
</dbReference>
<comment type="caution">
    <text evidence="2">The sequence shown here is derived from an EMBL/GenBank/DDBJ whole genome shotgun (WGS) entry which is preliminary data.</text>
</comment>
<evidence type="ECO:0000313" key="2">
    <source>
        <dbReference type="EMBL" id="GLH66253.1"/>
    </source>
</evidence>
<gene>
    <name evidence="2" type="ORF">GETHED_06170</name>
</gene>
<dbReference type="RefSeq" id="WP_285606330.1">
    <property type="nucleotide sequence ID" value="NZ_BSDC01000001.1"/>
</dbReference>
<keyword evidence="3" id="KW-1185">Reference proteome</keyword>
<dbReference type="InterPro" id="IPR011330">
    <property type="entry name" value="Glyco_hydro/deAcase_b/a-brl"/>
</dbReference>
<dbReference type="PROSITE" id="PS51677">
    <property type="entry name" value="NODB"/>
    <property type="match status" value="1"/>
</dbReference>
<sequence length="297" mass="33270">MKAISLRVDVDTLEGSVTGIPTLLRLLDKHQMRASFYFSFGPDNSGKAIRRIFRKGFLAKMRRTNATKLYGFKTMMYGVLIPAPIIWKRAAAEMRAAKAAGHEVGIHAWDHVQYHDLLDRKSRQWLSDWYSNAHEAFGTIFGEKPLGAVSPAWRCNDTTLELQEAYGLAYAGDCRGLAPFYPIVKGRTLSTLQIPTTLPTLDELLGLDGRTPDQVNREVWDLVREDALNVYALHTEVEGGALFETFDAFLGGLRERSVQARTHADWLPELKAANPPAKAVSRREIPGRAGWVSWEGD</sequence>